<gene>
    <name evidence="3" type="ORF">BS47DRAFT_619424</name>
</gene>
<dbReference type="Gene3D" id="3.40.50.150">
    <property type="entry name" value="Vaccinia Virus protein VP39"/>
    <property type="match status" value="1"/>
</dbReference>
<dbReference type="Proteomes" id="UP000886523">
    <property type="component" value="Unassembled WGS sequence"/>
</dbReference>
<feature type="region of interest" description="Disordered" evidence="1">
    <location>
        <begin position="196"/>
        <end position="241"/>
    </location>
</feature>
<dbReference type="CDD" id="cd02440">
    <property type="entry name" value="AdoMet_MTases"/>
    <property type="match status" value="1"/>
</dbReference>
<feature type="compositionally biased region" description="Polar residues" evidence="1">
    <location>
        <begin position="212"/>
        <end position="230"/>
    </location>
</feature>
<comment type="caution">
    <text evidence="3">The sequence shown here is derived from an EMBL/GenBank/DDBJ whole genome shotgun (WGS) entry which is preliminary data.</text>
</comment>
<keyword evidence="4" id="KW-1185">Reference proteome</keyword>
<feature type="region of interest" description="Disordered" evidence="1">
    <location>
        <begin position="155"/>
        <end position="177"/>
    </location>
</feature>
<dbReference type="InterPro" id="IPR029063">
    <property type="entry name" value="SAM-dependent_MTases_sf"/>
</dbReference>
<dbReference type="SUPFAM" id="SSF53335">
    <property type="entry name" value="S-adenosyl-L-methionine-dependent methyltransferases"/>
    <property type="match status" value="1"/>
</dbReference>
<evidence type="ECO:0000313" key="4">
    <source>
        <dbReference type="Proteomes" id="UP000886523"/>
    </source>
</evidence>
<feature type="compositionally biased region" description="Polar residues" evidence="1">
    <location>
        <begin position="155"/>
        <end position="173"/>
    </location>
</feature>
<dbReference type="OrthoDB" id="2013972at2759"/>
<evidence type="ECO:0000313" key="3">
    <source>
        <dbReference type="EMBL" id="KAF9516643.1"/>
    </source>
</evidence>
<protein>
    <recommendedName>
        <fullName evidence="2">Methyltransferase domain-containing protein</fullName>
    </recommendedName>
</protein>
<sequence>MHGRHFCIQSPPPPSIKSILGEVTFCRSSWLNSHFHSLRRTHWAHLAMFNGNDTAVKRLVKFCHSCGERYVLFRYMSAETLRAPGVPSYFVTAMHTPLRGWTSGLRSAGSRPQSPAPCSPSLDFVQNLDHTTTSEDNIPPSALPRSFLRIRSSKSSLRMRTQTPEPPSHSFTNDPKFRAISPPLVRPVAFRASSPFRAPRAPPLPPTSTSLQCPTHSSSPRPLHSTPNNFERTRRAGSPEIDHRSLQYRGTHRVHGFTDEAPYPFTHERVVLDKDFDTLCLLTTLAQTRPTFHDFGENPPKRVLDLGCGDGSWIMNAAGVWGETEFIGYDMAPVQGAASDRVTWLNGNMLKGLPLGTASVDFVRVSHIALGIPNFEWRSLINEICRVLKEDGILESRTLRRNNRPKFKSDERGTQYCKTPSNKCFAIRISTRQPISFLLFLVICSATSAELPMT</sequence>
<name>A0A9P6B2V7_9AGAM</name>
<evidence type="ECO:0000256" key="1">
    <source>
        <dbReference type="SAM" id="MobiDB-lite"/>
    </source>
</evidence>
<dbReference type="EMBL" id="MU128937">
    <property type="protein sequence ID" value="KAF9516643.1"/>
    <property type="molecule type" value="Genomic_DNA"/>
</dbReference>
<dbReference type="AlphaFoldDB" id="A0A9P6B2V7"/>
<organism evidence="3 4">
    <name type="scientific">Hydnum rufescens UP504</name>
    <dbReference type="NCBI Taxonomy" id="1448309"/>
    <lineage>
        <taxon>Eukaryota</taxon>
        <taxon>Fungi</taxon>
        <taxon>Dikarya</taxon>
        <taxon>Basidiomycota</taxon>
        <taxon>Agaricomycotina</taxon>
        <taxon>Agaricomycetes</taxon>
        <taxon>Cantharellales</taxon>
        <taxon>Hydnaceae</taxon>
        <taxon>Hydnum</taxon>
    </lineage>
</organism>
<proteinExistence type="predicted"/>
<dbReference type="InterPro" id="IPR041698">
    <property type="entry name" value="Methyltransf_25"/>
</dbReference>
<reference evidence="3" key="1">
    <citation type="journal article" date="2020" name="Nat. Commun.">
        <title>Large-scale genome sequencing of mycorrhizal fungi provides insights into the early evolution of symbiotic traits.</title>
        <authorList>
            <person name="Miyauchi S."/>
            <person name="Kiss E."/>
            <person name="Kuo A."/>
            <person name="Drula E."/>
            <person name="Kohler A."/>
            <person name="Sanchez-Garcia M."/>
            <person name="Morin E."/>
            <person name="Andreopoulos B."/>
            <person name="Barry K.W."/>
            <person name="Bonito G."/>
            <person name="Buee M."/>
            <person name="Carver A."/>
            <person name="Chen C."/>
            <person name="Cichocki N."/>
            <person name="Clum A."/>
            <person name="Culley D."/>
            <person name="Crous P.W."/>
            <person name="Fauchery L."/>
            <person name="Girlanda M."/>
            <person name="Hayes R.D."/>
            <person name="Keri Z."/>
            <person name="LaButti K."/>
            <person name="Lipzen A."/>
            <person name="Lombard V."/>
            <person name="Magnuson J."/>
            <person name="Maillard F."/>
            <person name="Murat C."/>
            <person name="Nolan M."/>
            <person name="Ohm R.A."/>
            <person name="Pangilinan J."/>
            <person name="Pereira M.F."/>
            <person name="Perotto S."/>
            <person name="Peter M."/>
            <person name="Pfister S."/>
            <person name="Riley R."/>
            <person name="Sitrit Y."/>
            <person name="Stielow J.B."/>
            <person name="Szollosi G."/>
            <person name="Zifcakova L."/>
            <person name="Stursova M."/>
            <person name="Spatafora J.W."/>
            <person name="Tedersoo L."/>
            <person name="Vaario L.M."/>
            <person name="Yamada A."/>
            <person name="Yan M."/>
            <person name="Wang P."/>
            <person name="Xu J."/>
            <person name="Bruns T."/>
            <person name="Baldrian P."/>
            <person name="Vilgalys R."/>
            <person name="Dunand C."/>
            <person name="Henrissat B."/>
            <person name="Grigoriev I.V."/>
            <person name="Hibbett D."/>
            <person name="Nagy L.G."/>
            <person name="Martin F.M."/>
        </authorList>
    </citation>
    <scope>NUCLEOTIDE SEQUENCE</scope>
    <source>
        <strain evidence="3">UP504</strain>
    </source>
</reference>
<feature type="domain" description="Methyltransferase" evidence="2">
    <location>
        <begin position="303"/>
        <end position="392"/>
    </location>
</feature>
<dbReference type="Pfam" id="PF13649">
    <property type="entry name" value="Methyltransf_25"/>
    <property type="match status" value="1"/>
</dbReference>
<accession>A0A9P6B2V7</accession>
<evidence type="ECO:0000259" key="2">
    <source>
        <dbReference type="Pfam" id="PF13649"/>
    </source>
</evidence>